<dbReference type="AlphaFoldDB" id="A0A382TGL7"/>
<sequence>MILAFANILNDKTFAEKLCEKSKEAISDFLEYYSDELYYIASKFNYRGMPQDSWEYRTKTGYSIQVSDEVADTYLWLVNQATNKSCAYKGKKGASFSTFIKTVLNSNFTFKDWLKWKTGVTGYVPKCISTLGNPCIDIFRLLRENKSPNVICRKLDLDNTDYVEYFNRIEESLIISNQIDLLH</sequence>
<gene>
    <name evidence="1" type="ORF">METZ01_LOCUS373425</name>
</gene>
<name>A0A382TGL7_9ZZZZ</name>
<evidence type="ECO:0000313" key="1">
    <source>
        <dbReference type="EMBL" id="SVD20571.1"/>
    </source>
</evidence>
<feature type="non-terminal residue" evidence="1">
    <location>
        <position position="183"/>
    </location>
</feature>
<dbReference type="EMBL" id="UINC01136047">
    <property type="protein sequence ID" value="SVD20571.1"/>
    <property type="molecule type" value="Genomic_DNA"/>
</dbReference>
<proteinExistence type="predicted"/>
<organism evidence="1">
    <name type="scientific">marine metagenome</name>
    <dbReference type="NCBI Taxonomy" id="408172"/>
    <lineage>
        <taxon>unclassified sequences</taxon>
        <taxon>metagenomes</taxon>
        <taxon>ecological metagenomes</taxon>
    </lineage>
</organism>
<reference evidence="1" key="1">
    <citation type="submission" date="2018-05" db="EMBL/GenBank/DDBJ databases">
        <authorList>
            <person name="Lanie J.A."/>
            <person name="Ng W.-L."/>
            <person name="Kazmierczak K.M."/>
            <person name="Andrzejewski T.M."/>
            <person name="Davidsen T.M."/>
            <person name="Wayne K.J."/>
            <person name="Tettelin H."/>
            <person name="Glass J.I."/>
            <person name="Rusch D."/>
            <person name="Podicherti R."/>
            <person name="Tsui H.-C.T."/>
            <person name="Winkler M.E."/>
        </authorList>
    </citation>
    <scope>NUCLEOTIDE SEQUENCE</scope>
</reference>
<protein>
    <submittedName>
        <fullName evidence="1">Uncharacterized protein</fullName>
    </submittedName>
</protein>
<accession>A0A382TGL7</accession>